<dbReference type="InterPro" id="IPR052338">
    <property type="entry name" value="Transposase_5"/>
</dbReference>
<dbReference type="GO" id="GO:0003676">
    <property type="term" value="F:nucleic acid binding"/>
    <property type="evidence" value="ECO:0007669"/>
    <property type="project" value="InterPro"/>
</dbReference>
<sequence>MVWAGFSAAGKTKLAVLYGKTRTTLSEYLLPFAQLHHDTDFVFSHDGASIHRSKRTEEFLEEQDVRVLPWVARSPDLNPIENLWSIMSHRVYANGRQYSSVAELTTALVSIWEAIEHSTLLSLTESMPRRAKRH</sequence>
<protein>
    <submittedName>
        <fullName evidence="2">Homeo</fullName>
    </submittedName>
</protein>
<evidence type="ECO:0000259" key="1">
    <source>
        <dbReference type="Pfam" id="PF13358"/>
    </source>
</evidence>
<dbReference type="AlphaFoldDB" id="A0A2P4XDV0"/>
<evidence type="ECO:0000313" key="3">
    <source>
        <dbReference type="Proteomes" id="UP000237271"/>
    </source>
</evidence>
<name>A0A2P4XDV0_9STRA</name>
<reference evidence="2 3" key="1">
    <citation type="journal article" date="2017" name="Genome Biol. Evol.">
        <title>Phytophthora megakarya and P. palmivora, closely related causal agents of cacao black pod rot, underwent increases in genome sizes and gene numbers by different mechanisms.</title>
        <authorList>
            <person name="Ali S.S."/>
            <person name="Shao J."/>
            <person name="Lary D.J."/>
            <person name="Kronmiller B."/>
            <person name="Shen D."/>
            <person name="Strem M.D."/>
            <person name="Amoako-Attah I."/>
            <person name="Akrofi A.Y."/>
            <person name="Begoude B.A."/>
            <person name="Ten Hoopen G.M."/>
            <person name="Coulibaly K."/>
            <person name="Kebe B.I."/>
            <person name="Melnick R.L."/>
            <person name="Guiltinan M.J."/>
            <person name="Tyler B.M."/>
            <person name="Meinhardt L.W."/>
            <person name="Bailey B.A."/>
        </authorList>
    </citation>
    <scope>NUCLEOTIDE SEQUENCE [LARGE SCALE GENOMIC DNA]</scope>
    <source>
        <strain evidence="3">sbr112.9</strain>
    </source>
</reference>
<dbReference type="InterPro" id="IPR038717">
    <property type="entry name" value="Tc1-like_DDE_dom"/>
</dbReference>
<accession>A0A2P4XDV0</accession>
<dbReference type="Proteomes" id="UP000237271">
    <property type="component" value="Unassembled WGS sequence"/>
</dbReference>
<gene>
    <name evidence="2" type="ORF">PHPALM_20841</name>
</gene>
<dbReference type="EMBL" id="NCKW01011329">
    <property type="protein sequence ID" value="POM63726.1"/>
    <property type="molecule type" value="Genomic_DNA"/>
</dbReference>
<dbReference type="Gene3D" id="3.30.420.10">
    <property type="entry name" value="Ribonuclease H-like superfamily/Ribonuclease H"/>
    <property type="match status" value="1"/>
</dbReference>
<keyword evidence="3" id="KW-1185">Reference proteome</keyword>
<dbReference type="InterPro" id="IPR036397">
    <property type="entry name" value="RNaseH_sf"/>
</dbReference>
<dbReference type="PANTHER" id="PTHR23022:SF129">
    <property type="entry name" value="TRANSPOSABLE ELEMENT TC3 TRANSPOSASE"/>
    <property type="match status" value="1"/>
</dbReference>
<dbReference type="Pfam" id="PF13358">
    <property type="entry name" value="DDE_3"/>
    <property type="match status" value="1"/>
</dbReference>
<feature type="domain" description="Tc1-like transposase DDE" evidence="1">
    <location>
        <begin position="24"/>
        <end position="104"/>
    </location>
</feature>
<comment type="caution">
    <text evidence="2">The sequence shown here is derived from an EMBL/GenBank/DDBJ whole genome shotgun (WGS) entry which is preliminary data.</text>
</comment>
<evidence type="ECO:0000313" key="2">
    <source>
        <dbReference type="EMBL" id="POM63726.1"/>
    </source>
</evidence>
<proteinExistence type="predicted"/>
<dbReference type="PANTHER" id="PTHR23022">
    <property type="entry name" value="TRANSPOSABLE ELEMENT-RELATED"/>
    <property type="match status" value="1"/>
</dbReference>
<dbReference type="OrthoDB" id="164332at2759"/>
<organism evidence="2 3">
    <name type="scientific">Phytophthora palmivora</name>
    <dbReference type="NCBI Taxonomy" id="4796"/>
    <lineage>
        <taxon>Eukaryota</taxon>
        <taxon>Sar</taxon>
        <taxon>Stramenopiles</taxon>
        <taxon>Oomycota</taxon>
        <taxon>Peronosporomycetes</taxon>
        <taxon>Peronosporales</taxon>
        <taxon>Peronosporaceae</taxon>
        <taxon>Phytophthora</taxon>
    </lineage>
</organism>